<name>A0A1T4R7T3_9ACTN</name>
<organism evidence="2 3">
    <name type="scientific">Marinactinospora thermotolerans DSM 45154</name>
    <dbReference type="NCBI Taxonomy" id="1122192"/>
    <lineage>
        <taxon>Bacteria</taxon>
        <taxon>Bacillati</taxon>
        <taxon>Actinomycetota</taxon>
        <taxon>Actinomycetes</taxon>
        <taxon>Streptosporangiales</taxon>
        <taxon>Nocardiopsidaceae</taxon>
        <taxon>Marinactinospora</taxon>
    </lineage>
</organism>
<feature type="region of interest" description="Disordered" evidence="1">
    <location>
        <begin position="1"/>
        <end position="24"/>
    </location>
</feature>
<protein>
    <submittedName>
        <fullName evidence="2">Uncharacterized protein</fullName>
    </submittedName>
</protein>
<dbReference type="OrthoDB" id="3430080at2"/>
<evidence type="ECO:0000256" key="1">
    <source>
        <dbReference type="SAM" id="MobiDB-lite"/>
    </source>
</evidence>
<dbReference type="STRING" id="1122192.SAMN02745673_02588"/>
<gene>
    <name evidence="2" type="ORF">SAMN02745673_02588</name>
</gene>
<accession>A0A1T4R7T3</accession>
<dbReference type="EMBL" id="FUWS01000006">
    <property type="protein sequence ID" value="SKA11947.1"/>
    <property type="molecule type" value="Genomic_DNA"/>
</dbReference>
<sequence>MSDPKPFPSVVPGRRGRSRAHAAGHAAAARLQAAHPRTLIWYGETSGWFYAMDTSGLPISPRLDTLARLLWQRAGGHHRGVGAR</sequence>
<dbReference type="AlphaFoldDB" id="A0A1T4R7T3"/>
<evidence type="ECO:0000313" key="3">
    <source>
        <dbReference type="Proteomes" id="UP000190637"/>
    </source>
</evidence>
<dbReference type="Proteomes" id="UP000190637">
    <property type="component" value="Unassembled WGS sequence"/>
</dbReference>
<evidence type="ECO:0000313" key="2">
    <source>
        <dbReference type="EMBL" id="SKA11947.1"/>
    </source>
</evidence>
<reference evidence="2 3" key="1">
    <citation type="submission" date="2017-02" db="EMBL/GenBank/DDBJ databases">
        <authorList>
            <person name="Peterson S.W."/>
        </authorList>
    </citation>
    <scope>NUCLEOTIDE SEQUENCE [LARGE SCALE GENOMIC DNA]</scope>
    <source>
        <strain evidence="2 3">DSM 45154</strain>
    </source>
</reference>
<keyword evidence="3" id="KW-1185">Reference proteome</keyword>
<proteinExistence type="predicted"/>